<comment type="caution">
    <text evidence="3">The sequence shown here is derived from an EMBL/GenBank/DDBJ whole genome shotgun (WGS) entry which is preliminary data.</text>
</comment>
<feature type="domain" description="AB hydrolase-1" evidence="2">
    <location>
        <begin position="29"/>
        <end position="273"/>
    </location>
</feature>
<evidence type="ECO:0000259" key="2">
    <source>
        <dbReference type="Pfam" id="PF00561"/>
    </source>
</evidence>
<organism evidence="3 4">
    <name type="scientific">Propylenella binzhouense</name>
    <dbReference type="NCBI Taxonomy" id="2555902"/>
    <lineage>
        <taxon>Bacteria</taxon>
        <taxon>Pseudomonadati</taxon>
        <taxon>Pseudomonadota</taxon>
        <taxon>Alphaproteobacteria</taxon>
        <taxon>Hyphomicrobiales</taxon>
        <taxon>Propylenellaceae</taxon>
        <taxon>Propylenella</taxon>
    </lineage>
</organism>
<evidence type="ECO:0000313" key="3">
    <source>
        <dbReference type="EMBL" id="MYZ48538.1"/>
    </source>
</evidence>
<dbReference type="InterPro" id="IPR000639">
    <property type="entry name" value="Epox_hydrolase-like"/>
</dbReference>
<protein>
    <submittedName>
        <fullName evidence="3">Alpha/beta hydrolase</fullName>
    </submittedName>
</protein>
<accession>A0A964T4Y3</accession>
<dbReference type="Pfam" id="PF00561">
    <property type="entry name" value="Abhydrolase_1"/>
    <property type="match status" value="1"/>
</dbReference>
<dbReference type="InterPro" id="IPR000073">
    <property type="entry name" value="AB_hydrolase_1"/>
</dbReference>
<dbReference type="RefSeq" id="WP_161140887.1">
    <property type="nucleotide sequence ID" value="NZ_SPKJ01000040.1"/>
</dbReference>
<gene>
    <name evidence="3" type="ORF">E4O86_12540</name>
</gene>
<keyword evidence="4" id="KW-1185">Reference proteome</keyword>
<reference evidence="3" key="1">
    <citation type="submission" date="2019-03" db="EMBL/GenBank/DDBJ databases">
        <title>Afifella sp. nov., isolated from activated sludge.</title>
        <authorList>
            <person name="Li Q."/>
            <person name="Liu Y."/>
        </authorList>
    </citation>
    <scope>NUCLEOTIDE SEQUENCE</scope>
    <source>
        <strain evidence="3">L72</strain>
    </source>
</reference>
<keyword evidence="1 3" id="KW-0378">Hydrolase</keyword>
<dbReference type="PRINTS" id="PR00111">
    <property type="entry name" value="ABHYDROLASE"/>
</dbReference>
<evidence type="ECO:0000256" key="1">
    <source>
        <dbReference type="ARBA" id="ARBA00022801"/>
    </source>
</evidence>
<dbReference type="PANTHER" id="PTHR43329">
    <property type="entry name" value="EPOXIDE HYDROLASE"/>
    <property type="match status" value="1"/>
</dbReference>
<dbReference type="PRINTS" id="PR00412">
    <property type="entry name" value="EPOXHYDRLASE"/>
</dbReference>
<proteinExistence type="predicted"/>
<dbReference type="SUPFAM" id="SSF53474">
    <property type="entry name" value="alpha/beta-Hydrolases"/>
    <property type="match status" value="1"/>
</dbReference>
<dbReference type="GO" id="GO:0016787">
    <property type="term" value="F:hydrolase activity"/>
    <property type="evidence" value="ECO:0007669"/>
    <property type="project" value="UniProtKB-KW"/>
</dbReference>
<dbReference type="Gene3D" id="3.40.50.1820">
    <property type="entry name" value="alpha/beta hydrolase"/>
    <property type="match status" value="1"/>
</dbReference>
<dbReference type="OrthoDB" id="9804723at2"/>
<dbReference type="EMBL" id="SPKJ01000040">
    <property type="protein sequence ID" value="MYZ48538.1"/>
    <property type="molecule type" value="Genomic_DNA"/>
</dbReference>
<sequence length="300" mass="32854">MGFGRSMIRVAVEDGVSLAVTVAGPSDGPLVVLLHGFPEGAYGWRRQVDPLAEAGFRVAVPDQRGYGDSGKPEEVAAYGMSRLAADAAAVADHLGAAEFDLVGHDWGGVVAWWAAARYRERVRRLVILNAPHPVAMPRYARRHRSQLVRSWYVAFFQLPVLPEWALSRGDFALLASALRRSAPRGLFGTADMEAYREAWRRPGSLRGMVNWYRAVRGFRARSAEARIPQPTLVLWGERDVFLEPGLAEASAGLADKAVVLRYPQAGHWLQHEAAEAVNAAILQFLDRGCGLPEREGAAHA</sequence>
<dbReference type="InterPro" id="IPR029058">
    <property type="entry name" value="AB_hydrolase_fold"/>
</dbReference>
<dbReference type="Proteomes" id="UP000773614">
    <property type="component" value="Unassembled WGS sequence"/>
</dbReference>
<dbReference type="AlphaFoldDB" id="A0A964T4Y3"/>
<evidence type="ECO:0000313" key="4">
    <source>
        <dbReference type="Proteomes" id="UP000773614"/>
    </source>
</evidence>
<name>A0A964T4Y3_9HYPH</name>